<keyword evidence="1" id="KW-0812">Transmembrane</keyword>
<dbReference type="InterPro" id="IPR006976">
    <property type="entry name" value="VanZ-like"/>
</dbReference>
<name>A0A0M2HA01_MICTR</name>
<proteinExistence type="predicted"/>
<feature type="transmembrane region" description="Helical" evidence="1">
    <location>
        <begin position="120"/>
        <end position="138"/>
    </location>
</feature>
<dbReference type="Proteomes" id="UP000034098">
    <property type="component" value="Unassembled WGS sequence"/>
</dbReference>
<evidence type="ECO:0000256" key="1">
    <source>
        <dbReference type="SAM" id="Phobius"/>
    </source>
</evidence>
<protein>
    <submittedName>
        <fullName evidence="3">VanZ like family protein</fullName>
    </submittedName>
</protein>
<keyword evidence="4" id="KW-1185">Reference proteome</keyword>
<dbReference type="EMBL" id="JYJA01000039">
    <property type="protein sequence ID" value="KJL40810.1"/>
    <property type="molecule type" value="Genomic_DNA"/>
</dbReference>
<reference evidence="3 4" key="1">
    <citation type="submission" date="2015-02" db="EMBL/GenBank/DDBJ databases">
        <title>Draft genome sequences of ten Microbacterium spp. with emphasis on heavy metal contaminated environments.</title>
        <authorList>
            <person name="Corretto E."/>
        </authorList>
    </citation>
    <scope>NUCLEOTIDE SEQUENCE [LARGE SCALE GENOMIC DNA]</scope>
    <source>
        <strain evidence="3 4">DSM 8608</strain>
    </source>
</reference>
<dbReference type="OrthoDB" id="3787741at2"/>
<dbReference type="Pfam" id="PF04892">
    <property type="entry name" value="VanZ"/>
    <property type="match status" value="1"/>
</dbReference>
<gene>
    <name evidence="3" type="ORF">RS82_03426</name>
</gene>
<keyword evidence="1" id="KW-1133">Transmembrane helix</keyword>
<keyword evidence="1" id="KW-0472">Membrane</keyword>
<dbReference type="AlphaFoldDB" id="A0A0M2HA01"/>
<feature type="transmembrane region" description="Helical" evidence="1">
    <location>
        <begin position="51"/>
        <end position="68"/>
    </location>
</feature>
<evidence type="ECO:0000259" key="2">
    <source>
        <dbReference type="Pfam" id="PF04892"/>
    </source>
</evidence>
<organism evidence="3 4">
    <name type="scientific">Microbacterium trichothecenolyticum</name>
    <name type="common">Aureobacterium trichothecenolyticum</name>
    <dbReference type="NCBI Taxonomy" id="69370"/>
    <lineage>
        <taxon>Bacteria</taxon>
        <taxon>Bacillati</taxon>
        <taxon>Actinomycetota</taxon>
        <taxon>Actinomycetes</taxon>
        <taxon>Micrococcales</taxon>
        <taxon>Microbacteriaceae</taxon>
        <taxon>Microbacterium</taxon>
    </lineage>
</organism>
<dbReference type="PATRIC" id="fig|69370.6.peg.3489"/>
<accession>A0A0M2HA01</accession>
<sequence>MPSRIAALRGSVAAPDRGEPAITDAPAVAPAQPSTAAVATFHLRRTQGRGIRLLVVYGVMLALIAFWPTPVDRGASAPLHAITRAVPWLTYELIETTANVALFVPFGVLLALVLPLHRGLVVPIALATTLVIESGQGLLLSERTPSLRDIVANVLGATIGLAIVHLMERRRIPD</sequence>
<feature type="domain" description="VanZ-like" evidence="2">
    <location>
        <begin position="55"/>
        <end position="167"/>
    </location>
</feature>
<evidence type="ECO:0000313" key="3">
    <source>
        <dbReference type="EMBL" id="KJL40810.1"/>
    </source>
</evidence>
<feature type="transmembrane region" description="Helical" evidence="1">
    <location>
        <begin position="88"/>
        <end position="113"/>
    </location>
</feature>
<dbReference type="RefSeq" id="WP_052676895.1">
    <property type="nucleotide sequence ID" value="NZ_JYJA01000039.1"/>
</dbReference>
<feature type="transmembrane region" description="Helical" evidence="1">
    <location>
        <begin position="150"/>
        <end position="167"/>
    </location>
</feature>
<evidence type="ECO:0000313" key="4">
    <source>
        <dbReference type="Proteomes" id="UP000034098"/>
    </source>
</evidence>
<comment type="caution">
    <text evidence="3">The sequence shown here is derived from an EMBL/GenBank/DDBJ whole genome shotgun (WGS) entry which is preliminary data.</text>
</comment>